<evidence type="ECO:0000259" key="4">
    <source>
        <dbReference type="PROSITE" id="PS50222"/>
    </source>
</evidence>
<sequence length="139" mass="15882">MDYTQQFAELDTDHNGLINYDDFLNVFKEGSDNNNKHFKIMFDIADIEENGSLNVNEFVRLMTTIKGIDNDSDRSVYSAIFHLLDEDNSGNLELNELVRFMKAVKVEIGEEELKNAMGDMDADKDGKVGCEDLLKYLLD</sequence>
<dbReference type="Proteomes" id="UP000014680">
    <property type="component" value="Unassembled WGS sequence"/>
</dbReference>
<evidence type="ECO:0000313" key="6">
    <source>
        <dbReference type="Proteomes" id="UP000014680"/>
    </source>
</evidence>
<dbReference type="PROSITE" id="PS00018">
    <property type="entry name" value="EF_HAND_1"/>
    <property type="match status" value="3"/>
</dbReference>
<keyword evidence="3" id="KW-0106">Calcium</keyword>
<keyword evidence="1" id="KW-0479">Metal-binding</keyword>
<dbReference type="SUPFAM" id="SSF47473">
    <property type="entry name" value="EF-hand"/>
    <property type="match status" value="1"/>
</dbReference>
<dbReference type="GO" id="GO:0005509">
    <property type="term" value="F:calcium ion binding"/>
    <property type="evidence" value="ECO:0007669"/>
    <property type="project" value="InterPro"/>
</dbReference>
<evidence type="ECO:0000313" key="5">
    <source>
        <dbReference type="EMBL" id="ELP94390.1"/>
    </source>
</evidence>
<dbReference type="RefSeq" id="XP_004261161.1">
    <property type="nucleotide sequence ID" value="XM_004261113.1"/>
</dbReference>
<gene>
    <name evidence="5" type="ORF">EIN_476760</name>
</gene>
<dbReference type="PROSITE" id="PS50222">
    <property type="entry name" value="EF_HAND_2"/>
    <property type="match status" value="3"/>
</dbReference>
<dbReference type="PANTHER" id="PTHR45942">
    <property type="entry name" value="PROTEIN PHOSPATASE 3 REGULATORY SUBUNIT B ALPHA ISOFORM TYPE 1"/>
    <property type="match status" value="1"/>
</dbReference>
<feature type="domain" description="EF-hand" evidence="4">
    <location>
        <begin position="72"/>
        <end position="107"/>
    </location>
</feature>
<name>A0A0A1UDI8_ENTIV</name>
<dbReference type="OMA" id="KGIDNDS"/>
<feature type="domain" description="EF-hand" evidence="4">
    <location>
        <begin position="1"/>
        <end position="33"/>
    </location>
</feature>
<feature type="domain" description="EF-hand" evidence="4">
    <location>
        <begin position="36"/>
        <end position="68"/>
    </location>
</feature>
<dbReference type="InterPro" id="IPR018247">
    <property type="entry name" value="EF_Hand_1_Ca_BS"/>
</dbReference>
<dbReference type="InterPro" id="IPR011992">
    <property type="entry name" value="EF-hand-dom_pair"/>
</dbReference>
<reference evidence="5 6" key="1">
    <citation type="submission" date="2012-10" db="EMBL/GenBank/DDBJ databases">
        <authorList>
            <person name="Zafar N."/>
            <person name="Inman J."/>
            <person name="Hall N."/>
            <person name="Lorenzi H."/>
            <person name="Caler E."/>
        </authorList>
    </citation>
    <scope>NUCLEOTIDE SEQUENCE [LARGE SCALE GENOMIC DNA]</scope>
    <source>
        <strain evidence="5 6">IP1</strain>
    </source>
</reference>
<keyword evidence="6" id="KW-1185">Reference proteome</keyword>
<dbReference type="GeneID" id="14893376"/>
<dbReference type="InterPro" id="IPR002048">
    <property type="entry name" value="EF_hand_dom"/>
</dbReference>
<organism evidence="5 6">
    <name type="scientific">Entamoeba invadens IP1</name>
    <dbReference type="NCBI Taxonomy" id="370355"/>
    <lineage>
        <taxon>Eukaryota</taxon>
        <taxon>Amoebozoa</taxon>
        <taxon>Evosea</taxon>
        <taxon>Archamoebae</taxon>
        <taxon>Mastigamoebida</taxon>
        <taxon>Entamoebidae</taxon>
        <taxon>Entamoeba</taxon>
    </lineage>
</organism>
<protein>
    <submittedName>
        <fullName evidence="5">Calcium-binding protein, putative</fullName>
    </submittedName>
</protein>
<dbReference type="SMART" id="SM00054">
    <property type="entry name" value="EFh"/>
    <property type="match status" value="4"/>
</dbReference>
<dbReference type="VEuPathDB" id="AmoebaDB:EIN_476760"/>
<evidence type="ECO:0000256" key="2">
    <source>
        <dbReference type="ARBA" id="ARBA00022737"/>
    </source>
</evidence>
<dbReference type="Pfam" id="PF13499">
    <property type="entry name" value="EF-hand_7"/>
    <property type="match status" value="2"/>
</dbReference>
<dbReference type="KEGG" id="eiv:EIN_476760"/>
<dbReference type="EMBL" id="KB206217">
    <property type="protein sequence ID" value="ELP94390.1"/>
    <property type="molecule type" value="Genomic_DNA"/>
</dbReference>
<dbReference type="CDD" id="cd00051">
    <property type="entry name" value="EFh"/>
    <property type="match status" value="1"/>
</dbReference>
<evidence type="ECO:0000256" key="1">
    <source>
        <dbReference type="ARBA" id="ARBA00022723"/>
    </source>
</evidence>
<dbReference type="AlphaFoldDB" id="A0A0A1UDI8"/>
<dbReference type="OrthoDB" id="13376at2759"/>
<evidence type="ECO:0000256" key="3">
    <source>
        <dbReference type="ARBA" id="ARBA00022837"/>
    </source>
</evidence>
<accession>A0A0A1UDI8</accession>
<proteinExistence type="predicted"/>
<keyword evidence="2" id="KW-0677">Repeat</keyword>
<dbReference type="Gene3D" id="1.10.238.10">
    <property type="entry name" value="EF-hand"/>
    <property type="match status" value="2"/>
</dbReference>